<gene>
    <name evidence="2" type="ORF">HNR00_003534</name>
</gene>
<dbReference type="EMBL" id="JACHOP010000017">
    <property type="protein sequence ID" value="MBB5758807.1"/>
    <property type="molecule type" value="Genomic_DNA"/>
</dbReference>
<evidence type="ECO:0000313" key="3">
    <source>
        <dbReference type="Proteomes" id="UP000583454"/>
    </source>
</evidence>
<sequence>MLSAADFAGFDLSGLSSGLQSMVVRQDRYRREAASIGVRPDCPETYRLVQAAERDAAVLADAERLVALVRQFAADESTRPAAPVLRLVRKDDVAPAPDQPTARSLVRRALAAISGARSGETSNCPALSPESHHLTTLAARAGEDGGRDA</sequence>
<organism evidence="2 3">
    <name type="scientific">Methylorubrum rhodinum</name>
    <dbReference type="NCBI Taxonomy" id="29428"/>
    <lineage>
        <taxon>Bacteria</taxon>
        <taxon>Pseudomonadati</taxon>
        <taxon>Pseudomonadota</taxon>
        <taxon>Alphaproteobacteria</taxon>
        <taxon>Hyphomicrobiales</taxon>
        <taxon>Methylobacteriaceae</taxon>
        <taxon>Methylorubrum</taxon>
    </lineage>
</organism>
<protein>
    <submittedName>
        <fullName evidence="2">Uncharacterized protein</fullName>
    </submittedName>
</protein>
<reference evidence="2 3" key="1">
    <citation type="submission" date="2020-08" db="EMBL/GenBank/DDBJ databases">
        <title>Genomic Encyclopedia of Type Strains, Phase IV (KMG-IV): sequencing the most valuable type-strain genomes for metagenomic binning, comparative biology and taxonomic classification.</title>
        <authorList>
            <person name="Goeker M."/>
        </authorList>
    </citation>
    <scope>NUCLEOTIDE SEQUENCE [LARGE SCALE GENOMIC DNA]</scope>
    <source>
        <strain evidence="2 3">DSM 2163</strain>
    </source>
</reference>
<comment type="caution">
    <text evidence="2">The sequence shown here is derived from an EMBL/GenBank/DDBJ whole genome shotgun (WGS) entry which is preliminary data.</text>
</comment>
<dbReference type="Proteomes" id="UP000583454">
    <property type="component" value="Unassembled WGS sequence"/>
</dbReference>
<evidence type="ECO:0000313" key="2">
    <source>
        <dbReference type="EMBL" id="MBB5758807.1"/>
    </source>
</evidence>
<keyword evidence="3" id="KW-1185">Reference proteome</keyword>
<proteinExistence type="predicted"/>
<evidence type="ECO:0000256" key="1">
    <source>
        <dbReference type="SAM" id="MobiDB-lite"/>
    </source>
</evidence>
<dbReference type="AlphaFoldDB" id="A0A840ZPK3"/>
<feature type="region of interest" description="Disordered" evidence="1">
    <location>
        <begin position="116"/>
        <end position="149"/>
    </location>
</feature>
<name>A0A840ZPK3_9HYPH</name>
<accession>A0A840ZPK3</accession>
<dbReference type="RefSeq" id="WP_183571569.1">
    <property type="nucleotide sequence ID" value="NZ_JACHOP010000017.1"/>
</dbReference>